<evidence type="ECO:0000313" key="1">
    <source>
        <dbReference type="EMBL" id="KAJ1154610.1"/>
    </source>
</evidence>
<keyword evidence="2" id="KW-1185">Reference proteome</keyword>
<name>A0AAV7RUP9_PLEWA</name>
<dbReference type="EMBL" id="JANPWB010000009">
    <property type="protein sequence ID" value="KAJ1154610.1"/>
    <property type="molecule type" value="Genomic_DNA"/>
</dbReference>
<sequence>MRVQVGDCGRGSNNCAPLAADLDVHAQALSGFVMETLKQASLATDAVFELVSVRHDVFKERLLGLHDKMVSSLDVGHPIIIIHLEDNIESQQVISCQEKSLDVHNEAAVMQDVRILQFVRIVSPMVHKVQRTVRSVQNRIGFLQPRTAGVEAGHDNCYAMSRVEEQASSQRLEQTTEKVTFPLGVEAPLVGRPGVMMRPRAACLMTQEQAGATSEVLGGMISIGQPSTSWSNESVLHWSGLEEKILDYDEGGGVEEGELVDDVDTHLGNVQVGGVGLFLMGGALLVCYRRISLKTVQHDRKGGSEEKKHASVYIPRGEKKGVSGEGAFFICFVSVAAGNSPGNTSALGVSSLGGKDIYIQTDIEGEKNTVGKAAKSYEVITDKPFGKLVSDEIGASISEKAGMPPVPGIVVYWHPRHLHHVSDDAFYAHTLQISVAG</sequence>
<proteinExistence type="predicted"/>
<organism evidence="1 2">
    <name type="scientific">Pleurodeles waltl</name>
    <name type="common">Iberian ribbed newt</name>
    <dbReference type="NCBI Taxonomy" id="8319"/>
    <lineage>
        <taxon>Eukaryota</taxon>
        <taxon>Metazoa</taxon>
        <taxon>Chordata</taxon>
        <taxon>Craniata</taxon>
        <taxon>Vertebrata</taxon>
        <taxon>Euteleostomi</taxon>
        <taxon>Amphibia</taxon>
        <taxon>Batrachia</taxon>
        <taxon>Caudata</taxon>
        <taxon>Salamandroidea</taxon>
        <taxon>Salamandridae</taxon>
        <taxon>Pleurodelinae</taxon>
        <taxon>Pleurodeles</taxon>
    </lineage>
</organism>
<accession>A0AAV7RUP9</accession>
<protein>
    <submittedName>
        <fullName evidence="1">Uncharacterized protein</fullName>
    </submittedName>
</protein>
<evidence type="ECO:0000313" key="2">
    <source>
        <dbReference type="Proteomes" id="UP001066276"/>
    </source>
</evidence>
<dbReference type="Proteomes" id="UP001066276">
    <property type="component" value="Chromosome 5"/>
</dbReference>
<reference evidence="1" key="1">
    <citation type="journal article" date="2022" name="bioRxiv">
        <title>Sequencing and chromosome-scale assembly of the giantPleurodeles waltlgenome.</title>
        <authorList>
            <person name="Brown T."/>
            <person name="Elewa A."/>
            <person name="Iarovenko S."/>
            <person name="Subramanian E."/>
            <person name="Araus A.J."/>
            <person name="Petzold A."/>
            <person name="Susuki M."/>
            <person name="Suzuki K.-i.T."/>
            <person name="Hayashi T."/>
            <person name="Toyoda A."/>
            <person name="Oliveira C."/>
            <person name="Osipova E."/>
            <person name="Leigh N.D."/>
            <person name="Simon A."/>
            <person name="Yun M.H."/>
        </authorList>
    </citation>
    <scope>NUCLEOTIDE SEQUENCE</scope>
    <source>
        <strain evidence="1">20211129_DDA</strain>
        <tissue evidence="1">Liver</tissue>
    </source>
</reference>
<gene>
    <name evidence="1" type="ORF">NDU88_007355</name>
</gene>
<dbReference type="AlphaFoldDB" id="A0AAV7RUP9"/>
<comment type="caution">
    <text evidence="1">The sequence shown here is derived from an EMBL/GenBank/DDBJ whole genome shotgun (WGS) entry which is preliminary data.</text>
</comment>